<accession>A0A5Q2RPW6</accession>
<reference evidence="2 3" key="1">
    <citation type="submission" date="2019-11" db="EMBL/GenBank/DDBJ databases">
        <authorList>
            <person name="He Y."/>
        </authorList>
    </citation>
    <scope>NUCLEOTIDE SEQUENCE [LARGE SCALE GENOMIC DNA]</scope>
    <source>
        <strain evidence="2 3">SCSIO 58843</strain>
    </source>
</reference>
<protein>
    <submittedName>
        <fullName evidence="2">Uncharacterized protein</fullName>
    </submittedName>
</protein>
<dbReference type="AlphaFoldDB" id="A0A5Q2RPW6"/>
<dbReference type="EMBL" id="CP045851">
    <property type="protein sequence ID" value="QGG95930.1"/>
    <property type="molecule type" value="Genomic_DNA"/>
</dbReference>
<evidence type="ECO:0000256" key="1">
    <source>
        <dbReference type="SAM" id="MobiDB-lite"/>
    </source>
</evidence>
<dbReference type="Proteomes" id="UP000334019">
    <property type="component" value="Chromosome"/>
</dbReference>
<proteinExistence type="predicted"/>
<dbReference type="KEGG" id="atq:GH723_12945"/>
<evidence type="ECO:0000313" key="3">
    <source>
        <dbReference type="Proteomes" id="UP000334019"/>
    </source>
</evidence>
<keyword evidence="3" id="KW-1185">Reference proteome</keyword>
<feature type="region of interest" description="Disordered" evidence="1">
    <location>
        <begin position="60"/>
        <end position="79"/>
    </location>
</feature>
<gene>
    <name evidence="2" type="ORF">GH723_12945</name>
</gene>
<dbReference type="RefSeq" id="WP_153760036.1">
    <property type="nucleotide sequence ID" value="NZ_CP045851.1"/>
</dbReference>
<organism evidence="2 3">
    <name type="scientific">Actinomarinicola tropica</name>
    <dbReference type="NCBI Taxonomy" id="2789776"/>
    <lineage>
        <taxon>Bacteria</taxon>
        <taxon>Bacillati</taxon>
        <taxon>Actinomycetota</taxon>
        <taxon>Acidimicrobiia</taxon>
        <taxon>Acidimicrobiales</taxon>
        <taxon>Iamiaceae</taxon>
        <taxon>Actinomarinicola</taxon>
    </lineage>
</organism>
<evidence type="ECO:0000313" key="2">
    <source>
        <dbReference type="EMBL" id="QGG95930.1"/>
    </source>
</evidence>
<sequence length="79" mass="8697">MGAVPAPEGFSYAVRKDGDVVIEHHGRVATVLRGRRAAGFLADAEGATAAERQELMARLTGNYRRGNERRAAQHPRNRR</sequence>
<name>A0A5Q2RPW6_9ACTN</name>